<proteinExistence type="predicted"/>
<feature type="region of interest" description="Disordered" evidence="1">
    <location>
        <begin position="142"/>
        <end position="291"/>
    </location>
</feature>
<feature type="signal peptide" evidence="2">
    <location>
        <begin position="1"/>
        <end position="24"/>
    </location>
</feature>
<comment type="caution">
    <text evidence="3">The sequence shown here is derived from an EMBL/GenBank/DDBJ whole genome shotgun (WGS) entry which is preliminary data.</text>
</comment>
<protein>
    <submittedName>
        <fullName evidence="3">Uncharacterized protein</fullName>
    </submittedName>
</protein>
<feature type="region of interest" description="Disordered" evidence="1">
    <location>
        <begin position="106"/>
        <end position="125"/>
    </location>
</feature>
<accession>A0ABD3ITS9</accession>
<dbReference type="AlphaFoldDB" id="A0ABD3ITS9"/>
<dbReference type="PANTHER" id="PTHR33592:SF3">
    <property type="entry name" value="TRANSMEMBRANE PROTEIN"/>
    <property type="match status" value="1"/>
</dbReference>
<feature type="region of interest" description="Disordered" evidence="1">
    <location>
        <begin position="334"/>
        <end position="353"/>
    </location>
</feature>
<keyword evidence="4" id="KW-1185">Reference proteome</keyword>
<evidence type="ECO:0000256" key="2">
    <source>
        <dbReference type="SAM" id="SignalP"/>
    </source>
</evidence>
<reference evidence="3 4" key="1">
    <citation type="submission" date="2024-11" db="EMBL/GenBank/DDBJ databases">
        <title>Chromosome-level genome assembly of Eucalyptus globulus Labill. provides insights into its genome evolution.</title>
        <authorList>
            <person name="Li X."/>
        </authorList>
    </citation>
    <scope>NUCLEOTIDE SEQUENCE [LARGE SCALE GENOMIC DNA]</scope>
    <source>
        <strain evidence="3">CL2024</strain>
        <tissue evidence="3">Fresh tender leaves</tissue>
    </source>
</reference>
<evidence type="ECO:0000313" key="4">
    <source>
        <dbReference type="Proteomes" id="UP001634007"/>
    </source>
</evidence>
<feature type="compositionally biased region" description="Polar residues" evidence="1">
    <location>
        <begin position="252"/>
        <end position="267"/>
    </location>
</feature>
<feature type="compositionally biased region" description="Polar residues" evidence="1">
    <location>
        <begin position="155"/>
        <end position="168"/>
    </location>
</feature>
<name>A0ABD3ITS9_EUCGL</name>
<evidence type="ECO:0000313" key="3">
    <source>
        <dbReference type="EMBL" id="KAL3717385.1"/>
    </source>
</evidence>
<dbReference type="PANTHER" id="PTHR33592">
    <property type="entry name" value="TRANSMEMBRANE PROTEIN"/>
    <property type="match status" value="1"/>
</dbReference>
<organism evidence="3 4">
    <name type="scientific">Eucalyptus globulus</name>
    <name type="common">Tasmanian blue gum</name>
    <dbReference type="NCBI Taxonomy" id="34317"/>
    <lineage>
        <taxon>Eukaryota</taxon>
        <taxon>Viridiplantae</taxon>
        <taxon>Streptophyta</taxon>
        <taxon>Embryophyta</taxon>
        <taxon>Tracheophyta</taxon>
        <taxon>Spermatophyta</taxon>
        <taxon>Magnoliopsida</taxon>
        <taxon>eudicotyledons</taxon>
        <taxon>Gunneridae</taxon>
        <taxon>Pentapetalae</taxon>
        <taxon>rosids</taxon>
        <taxon>malvids</taxon>
        <taxon>Myrtales</taxon>
        <taxon>Myrtaceae</taxon>
        <taxon>Myrtoideae</taxon>
        <taxon>Eucalypteae</taxon>
        <taxon>Eucalyptus</taxon>
    </lineage>
</organism>
<feature type="chain" id="PRO_5044752544" evidence="2">
    <location>
        <begin position="25"/>
        <end position="388"/>
    </location>
</feature>
<dbReference type="EMBL" id="JBJKBG010000011">
    <property type="protein sequence ID" value="KAL3717385.1"/>
    <property type="molecule type" value="Genomic_DNA"/>
</dbReference>
<evidence type="ECO:0000256" key="1">
    <source>
        <dbReference type="SAM" id="MobiDB-lite"/>
    </source>
</evidence>
<keyword evidence="2" id="KW-0732">Signal</keyword>
<dbReference type="Proteomes" id="UP001634007">
    <property type="component" value="Unassembled WGS sequence"/>
</dbReference>
<feature type="region of interest" description="Disordered" evidence="1">
    <location>
        <begin position="43"/>
        <end position="67"/>
    </location>
</feature>
<gene>
    <name evidence="3" type="ORF">ACJRO7_008897</name>
</gene>
<sequence>MKKLVRVGVILLFLVGTLVYPNESCRVLIKGKEENVLVFQTLQKAPEPPPGNPKSHTPGGPGLATDATNSRAFAGRAMAPPHVVNPVTFQSHGQEESVLVLQTLQKAPERSPGNPKGYTPSSPKLVADATNTRAFVVQKALEHSPGNPKAHTPGSPKSATDTTKTRAFTVQKALERPPGNPGAYTPGSPKPVVDTTNTRAFAVQKAPERPPGNHEAYTPGSPRPAADTTNTRAFAVQKPPKRPSGNPKAYTPGSSRPTAEATNTKAFTVQKALERPPGNPVDYTPGSPGLATDTTNTKAFAGQAMAPPCVVNPAAFQSHGKEESVLVLQTLQKAPERPPGNPKGYTPSSPRLATDTTDARAFAGRAMAPPSVVNPVTFQSHGAIANCK</sequence>